<organism evidence="8">
    <name type="scientific">Metalysinibacillus saudimassiliensis</name>
    <dbReference type="NCBI Taxonomy" id="1461583"/>
    <lineage>
        <taxon>Bacteria</taxon>
        <taxon>Bacillati</taxon>
        <taxon>Bacillota</taxon>
        <taxon>Bacilli</taxon>
        <taxon>Bacillales</taxon>
        <taxon>Caryophanaceae</taxon>
        <taxon>Metalysinibacillus</taxon>
    </lineage>
</organism>
<dbReference type="Gene3D" id="1.20.1250.20">
    <property type="entry name" value="MFS general substrate transporter like domains"/>
    <property type="match status" value="2"/>
</dbReference>
<reference evidence="8" key="1">
    <citation type="submission" date="2014-07" db="EMBL/GenBank/DDBJ databases">
        <authorList>
            <person name="Urmite Genomes Urmite Genomes"/>
        </authorList>
    </citation>
    <scope>NUCLEOTIDE SEQUENCE</scope>
    <source>
        <strain evidence="8">13S34_air</strain>
    </source>
</reference>
<comment type="subcellular location">
    <subcellularLocation>
        <location evidence="1">Cell membrane</location>
        <topology evidence="1">Multi-pass membrane protein</topology>
    </subcellularLocation>
</comment>
<evidence type="ECO:0000256" key="1">
    <source>
        <dbReference type="ARBA" id="ARBA00004651"/>
    </source>
</evidence>
<dbReference type="HOGENOM" id="CLU_038046_1_0_9"/>
<dbReference type="InterPro" id="IPR020846">
    <property type="entry name" value="MFS_dom"/>
</dbReference>
<feature type="domain" description="Major facilitator superfamily (MFS) profile" evidence="7">
    <location>
        <begin position="15"/>
        <end position="395"/>
    </location>
</feature>
<proteinExistence type="predicted"/>
<evidence type="ECO:0000256" key="4">
    <source>
        <dbReference type="ARBA" id="ARBA00022989"/>
    </source>
</evidence>
<feature type="transmembrane region" description="Helical" evidence="6">
    <location>
        <begin position="102"/>
        <end position="124"/>
    </location>
</feature>
<feature type="transmembrane region" description="Helical" evidence="6">
    <location>
        <begin position="341"/>
        <end position="360"/>
    </location>
</feature>
<feature type="transmembrane region" description="Helical" evidence="6">
    <location>
        <begin position="306"/>
        <end position="329"/>
    </location>
</feature>
<dbReference type="InterPro" id="IPR011701">
    <property type="entry name" value="MFS"/>
</dbReference>
<keyword evidence="5 6" id="KW-0472">Membrane</keyword>
<dbReference type="InterPro" id="IPR052524">
    <property type="entry name" value="MFS_Cyanate_Porter"/>
</dbReference>
<evidence type="ECO:0000256" key="2">
    <source>
        <dbReference type="ARBA" id="ARBA00022448"/>
    </source>
</evidence>
<accession>A0A078M9J1</accession>
<feature type="transmembrane region" description="Helical" evidence="6">
    <location>
        <begin position="169"/>
        <end position="188"/>
    </location>
</feature>
<evidence type="ECO:0000313" key="8">
    <source>
        <dbReference type="EMBL" id="CEA04083.1"/>
    </source>
</evidence>
<dbReference type="PANTHER" id="PTHR23523:SF2">
    <property type="entry name" value="2-NITROIMIDAZOLE TRANSPORTER"/>
    <property type="match status" value="1"/>
</dbReference>
<dbReference type="PANTHER" id="PTHR23523">
    <property type="match status" value="1"/>
</dbReference>
<feature type="transmembrane region" description="Helical" evidence="6">
    <location>
        <begin position="78"/>
        <end position="96"/>
    </location>
</feature>
<dbReference type="EMBL" id="LN483075">
    <property type="protein sequence ID" value="CEA04083.1"/>
    <property type="molecule type" value="Genomic_DNA"/>
</dbReference>
<evidence type="ECO:0000256" key="5">
    <source>
        <dbReference type="ARBA" id="ARBA00023136"/>
    </source>
</evidence>
<dbReference type="Pfam" id="PF07690">
    <property type="entry name" value="MFS_1"/>
    <property type="match status" value="1"/>
</dbReference>
<dbReference type="GO" id="GO:0022857">
    <property type="term" value="F:transmembrane transporter activity"/>
    <property type="evidence" value="ECO:0007669"/>
    <property type="project" value="InterPro"/>
</dbReference>
<gene>
    <name evidence="8" type="primary">yycB_2</name>
    <name evidence="8" type="ORF">BN1050_01811</name>
</gene>
<evidence type="ECO:0000256" key="3">
    <source>
        <dbReference type="ARBA" id="ARBA00022692"/>
    </source>
</evidence>
<evidence type="ECO:0000256" key="6">
    <source>
        <dbReference type="SAM" id="Phobius"/>
    </source>
</evidence>
<name>A0A078M9J1_9BACL</name>
<dbReference type="AlphaFoldDB" id="A0A078M9J1"/>
<sequence>MNETSKKIQWTGSTIILVLGIALIASTLRTPLTVVGPIIAFIKDGLQISNVLAGFLTTIPLLAFAVVSPFAPKLSKRFGIELTLFLSMLLLALGIIMRSLGITSLLVIGTILIGVAISFGNVLMPSFLKLKFPMQVGMMMGIYSVAMNVSGGIGAGISHPIAVGSTLGWQAALGFSVGLALLAALVWAPQLKHNKPAPQSTQTTLKPTIPLWKSPIAWAVAATMGLQSMIFYTSSAWLPEIFISQGLTANKAGWMVSIMQLAQLPLTFAIPIIADKLTSQKPLAILASVLFTVGFLGIALEFTSLTVLWMIFLGCAGGTAFGLTMMLFTLRTKTAFAAADLSGFAQSTGYLLAAIGPVAFGYLHDVTGGWTIPVWTFLLATLAFFITSYIASKDVFIDEQV</sequence>
<dbReference type="PROSITE" id="PS50850">
    <property type="entry name" value="MFS"/>
    <property type="match status" value="1"/>
</dbReference>
<feature type="transmembrane region" description="Helical" evidence="6">
    <location>
        <begin position="283"/>
        <end position="300"/>
    </location>
</feature>
<keyword evidence="4 6" id="KW-1133">Transmembrane helix</keyword>
<dbReference type="InterPro" id="IPR036259">
    <property type="entry name" value="MFS_trans_sf"/>
</dbReference>
<feature type="transmembrane region" description="Helical" evidence="6">
    <location>
        <begin position="12"/>
        <end position="42"/>
    </location>
</feature>
<feature type="transmembrane region" description="Helical" evidence="6">
    <location>
        <begin position="48"/>
        <end position="71"/>
    </location>
</feature>
<feature type="transmembrane region" description="Helical" evidence="6">
    <location>
        <begin position="372"/>
        <end position="391"/>
    </location>
</feature>
<keyword evidence="2" id="KW-0813">Transport</keyword>
<feature type="transmembrane region" description="Helical" evidence="6">
    <location>
        <begin position="252"/>
        <end position="274"/>
    </location>
</feature>
<dbReference type="CDD" id="cd17339">
    <property type="entry name" value="MFS_NIMT_CynX_like"/>
    <property type="match status" value="1"/>
</dbReference>
<protein>
    <submittedName>
        <fullName evidence="8">Putative transporter YycB</fullName>
    </submittedName>
</protein>
<dbReference type="PATRIC" id="fig|1461583.4.peg.1736"/>
<dbReference type="GO" id="GO:0005886">
    <property type="term" value="C:plasma membrane"/>
    <property type="evidence" value="ECO:0007669"/>
    <property type="project" value="UniProtKB-SubCell"/>
</dbReference>
<dbReference type="SUPFAM" id="SSF103473">
    <property type="entry name" value="MFS general substrate transporter"/>
    <property type="match status" value="1"/>
</dbReference>
<evidence type="ECO:0000259" key="7">
    <source>
        <dbReference type="PROSITE" id="PS50850"/>
    </source>
</evidence>
<keyword evidence="3 6" id="KW-0812">Transmembrane</keyword>
<feature type="transmembrane region" description="Helical" evidence="6">
    <location>
        <begin position="209"/>
        <end position="232"/>
    </location>
</feature>
<feature type="transmembrane region" description="Helical" evidence="6">
    <location>
        <begin position="136"/>
        <end position="157"/>
    </location>
</feature>